<feature type="signal peptide" evidence="5">
    <location>
        <begin position="1"/>
        <end position="16"/>
    </location>
</feature>
<dbReference type="Proteomes" id="UP000268321">
    <property type="component" value="Unassembled WGS sequence"/>
</dbReference>
<dbReference type="SUPFAM" id="SSF51735">
    <property type="entry name" value="NAD(P)-binding Rossmann-fold domains"/>
    <property type="match status" value="1"/>
</dbReference>
<sequence length="335" mass="37255">MYRFLIVGCGGVGVMAAYTLDLCPEVEVTAVVRSDYDVVVERGYQIKSVDYGTIGCYRPKNVVRSVDEAAKSGTYDYVIVSTKNIPDISRVEDLIEGVVTPETVIVLLQNGIHIDQPVIAKFPRTVVLSGVSMISSTIYNAKIAHETHDSLTVGYFRNGNISEDVQEQAARKFVEYYHNDKNECKYDADVNFTRWRKLVYNATLNPICALTDVDVGRVELFGGNDALVKTAMKEVYAMAASDNVILPPEVMDFMLHSDDGVYYAPSMLVDIRKGNYVEVEVILGNAVRVAQKNGVAAPMLTLIYHLLLIVQKRTMEEKGWIQVPVQRLLGVVLDV</sequence>
<dbReference type="PANTHER" id="PTHR21708">
    <property type="entry name" value="PROBABLE 2-DEHYDROPANTOATE 2-REDUCTASE"/>
    <property type="match status" value="1"/>
</dbReference>
<dbReference type="GO" id="GO:0008677">
    <property type="term" value="F:2-dehydropantoate 2-reductase activity"/>
    <property type="evidence" value="ECO:0007669"/>
    <property type="project" value="UniProtKB-EC"/>
</dbReference>
<dbReference type="InterPro" id="IPR003710">
    <property type="entry name" value="ApbA"/>
</dbReference>
<dbReference type="FunFam" id="1.10.1040.10:FF:000017">
    <property type="entry name" value="2-dehydropantoate 2-reductase"/>
    <property type="match status" value="1"/>
</dbReference>
<evidence type="ECO:0000259" key="6">
    <source>
        <dbReference type="Pfam" id="PF02558"/>
    </source>
</evidence>
<evidence type="ECO:0000256" key="1">
    <source>
        <dbReference type="ARBA" id="ARBA00007870"/>
    </source>
</evidence>
<feature type="domain" description="Ketopantoate reductase N-terminal" evidence="6">
    <location>
        <begin position="5"/>
        <end position="157"/>
    </location>
</feature>
<dbReference type="AlphaFoldDB" id="A0A4P9ZC38"/>
<evidence type="ECO:0000256" key="2">
    <source>
        <dbReference type="ARBA" id="ARBA00022857"/>
    </source>
</evidence>
<dbReference type="InterPro" id="IPR013752">
    <property type="entry name" value="KPA_reductase"/>
</dbReference>
<evidence type="ECO:0000313" key="9">
    <source>
        <dbReference type="Proteomes" id="UP000268321"/>
    </source>
</evidence>
<keyword evidence="5" id="KW-0732">Signal</keyword>
<accession>A0A4P9ZC38</accession>
<evidence type="ECO:0000256" key="5">
    <source>
        <dbReference type="SAM" id="SignalP"/>
    </source>
</evidence>
<proteinExistence type="inferred from homology"/>
<keyword evidence="9" id="KW-1185">Reference proteome</keyword>
<reference evidence="9" key="1">
    <citation type="journal article" date="2018" name="Nat. Microbiol.">
        <title>Leveraging single-cell genomics to expand the fungal tree of life.</title>
        <authorList>
            <person name="Ahrendt S.R."/>
            <person name="Quandt C.A."/>
            <person name="Ciobanu D."/>
            <person name="Clum A."/>
            <person name="Salamov A."/>
            <person name="Andreopoulos B."/>
            <person name="Cheng J.F."/>
            <person name="Woyke T."/>
            <person name="Pelin A."/>
            <person name="Henrissat B."/>
            <person name="Reynolds N.K."/>
            <person name="Benny G.L."/>
            <person name="Smith M.E."/>
            <person name="James T.Y."/>
            <person name="Grigoriev I.V."/>
        </authorList>
    </citation>
    <scope>NUCLEOTIDE SEQUENCE [LARGE SCALE GENOMIC DNA]</scope>
    <source>
        <strain evidence="9">Baker2002</strain>
    </source>
</reference>
<dbReference type="InterPro" id="IPR051402">
    <property type="entry name" value="KPR-Related"/>
</dbReference>
<dbReference type="Gene3D" id="3.40.50.720">
    <property type="entry name" value="NAD(P)-binding Rossmann-like Domain"/>
    <property type="match status" value="1"/>
</dbReference>
<evidence type="ECO:0000256" key="3">
    <source>
        <dbReference type="ARBA" id="ARBA00023002"/>
    </source>
</evidence>
<dbReference type="OrthoDB" id="3609at2759"/>
<dbReference type="GO" id="GO:0005737">
    <property type="term" value="C:cytoplasm"/>
    <property type="evidence" value="ECO:0007669"/>
    <property type="project" value="TreeGrafter"/>
</dbReference>
<dbReference type="NCBIfam" id="TIGR00745">
    <property type="entry name" value="apbA_panE"/>
    <property type="match status" value="1"/>
</dbReference>
<dbReference type="PANTHER" id="PTHR21708:SF30">
    <property type="entry name" value="2-DEHYDROPANTOATE 2-REDUCTASE-RELATED"/>
    <property type="match status" value="1"/>
</dbReference>
<dbReference type="Pfam" id="PF08546">
    <property type="entry name" value="ApbA_C"/>
    <property type="match status" value="1"/>
</dbReference>
<dbReference type="InterPro" id="IPR008927">
    <property type="entry name" value="6-PGluconate_DH-like_C_sf"/>
</dbReference>
<feature type="chain" id="PRO_5020251490" description="2-dehydropantoate 2-reductase" evidence="5">
    <location>
        <begin position="17"/>
        <end position="335"/>
    </location>
</feature>
<comment type="catalytic activity">
    <reaction evidence="4">
        <text>(R)-pantoate + NADP(+) = 2-dehydropantoate + NADPH + H(+)</text>
        <dbReference type="Rhea" id="RHEA:16233"/>
        <dbReference type="ChEBI" id="CHEBI:11561"/>
        <dbReference type="ChEBI" id="CHEBI:15378"/>
        <dbReference type="ChEBI" id="CHEBI:15980"/>
        <dbReference type="ChEBI" id="CHEBI:57783"/>
        <dbReference type="ChEBI" id="CHEBI:58349"/>
        <dbReference type="EC" id="1.1.1.169"/>
    </reaction>
</comment>
<evidence type="ECO:0000313" key="8">
    <source>
        <dbReference type="EMBL" id="RKP30435.1"/>
    </source>
</evidence>
<dbReference type="InterPro" id="IPR013332">
    <property type="entry name" value="KPR_N"/>
</dbReference>
<keyword evidence="3 4" id="KW-0560">Oxidoreductase</keyword>
<dbReference type="GO" id="GO:0015940">
    <property type="term" value="P:pantothenate biosynthetic process"/>
    <property type="evidence" value="ECO:0007669"/>
    <property type="project" value="InterPro"/>
</dbReference>
<evidence type="ECO:0000259" key="7">
    <source>
        <dbReference type="Pfam" id="PF08546"/>
    </source>
</evidence>
<dbReference type="Gene3D" id="1.10.1040.10">
    <property type="entry name" value="N-(1-d-carboxylethyl)-l-norvaline Dehydrogenase, domain 2"/>
    <property type="match status" value="1"/>
</dbReference>
<evidence type="ECO:0000256" key="4">
    <source>
        <dbReference type="RuleBase" id="RU362068"/>
    </source>
</evidence>
<comment type="function">
    <text evidence="4">Catalyzes the NADPH-dependent reduction of ketopantoate into pantoic acid.</text>
</comment>
<gene>
    <name evidence="8" type="ORF">METBISCDRAFT_30951</name>
</gene>
<feature type="domain" description="Ketopantoate reductase C-terminal" evidence="7">
    <location>
        <begin position="192"/>
        <end position="307"/>
    </location>
</feature>
<dbReference type="InterPro" id="IPR036291">
    <property type="entry name" value="NAD(P)-bd_dom_sf"/>
</dbReference>
<name>A0A4P9ZC38_9ASCO</name>
<dbReference type="Pfam" id="PF02558">
    <property type="entry name" value="ApbA"/>
    <property type="match status" value="1"/>
</dbReference>
<dbReference type="SUPFAM" id="SSF48179">
    <property type="entry name" value="6-phosphogluconate dehydrogenase C-terminal domain-like"/>
    <property type="match status" value="1"/>
</dbReference>
<dbReference type="EC" id="1.1.1.169" evidence="4"/>
<dbReference type="EMBL" id="ML004459">
    <property type="protein sequence ID" value="RKP30435.1"/>
    <property type="molecule type" value="Genomic_DNA"/>
</dbReference>
<protein>
    <recommendedName>
        <fullName evidence="4">2-dehydropantoate 2-reductase</fullName>
        <ecNumber evidence="4">1.1.1.169</ecNumber>
    </recommendedName>
    <alternativeName>
        <fullName evidence="4">Ketopantoate reductase</fullName>
    </alternativeName>
</protein>
<dbReference type="InterPro" id="IPR013328">
    <property type="entry name" value="6PGD_dom2"/>
</dbReference>
<keyword evidence="2 4" id="KW-0521">NADP</keyword>
<organism evidence="8 9">
    <name type="scientific">Metschnikowia bicuspidata</name>
    <dbReference type="NCBI Taxonomy" id="27322"/>
    <lineage>
        <taxon>Eukaryota</taxon>
        <taxon>Fungi</taxon>
        <taxon>Dikarya</taxon>
        <taxon>Ascomycota</taxon>
        <taxon>Saccharomycotina</taxon>
        <taxon>Pichiomycetes</taxon>
        <taxon>Metschnikowiaceae</taxon>
        <taxon>Metschnikowia</taxon>
    </lineage>
</organism>
<comment type="similarity">
    <text evidence="1 4">Belongs to the ketopantoate reductase family.</text>
</comment>